<reference evidence="1" key="1">
    <citation type="journal article" date="2013" name="Int. J. Syst. Evol. Microbiol.">
        <title>Polycladomyces abyssicola gen. nov., sp. nov., a thermophilic filamentous bacterium isolated from hemipelagic sediment.</title>
        <authorList>
            <person name="Tsubouchi T."/>
            <person name="Shimane Y."/>
            <person name="Mori K."/>
            <person name="Usui K."/>
            <person name="Hiraki T."/>
            <person name="Tame A."/>
            <person name="Uematsu K."/>
            <person name="Maruyama T."/>
            <person name="Hatada Y."/>
        </authorList>
    </citation>
    <scope>NUCLEOTIDE SEQUENCE</scope>
    <source>
        <strain evidence="1">JIR-001</strain>
    </source>
</reference>
<reference evidence="1" key="2">
    <citation type="journal article" date="2021" name="Microbiol. Resour. Announc.">
        <title>Complete Genome Sequence of Polycladomyces abyssicola JIR-001T, Isolated from Hemipelagic Sediment in Deep Seawater.</title>
        <authorList>
            <person name="Tsubouchi T."/>
            <person name="Kaneko Y."/>
        </authorList>
    </citation>
    <scope>NUCLEOTIDE SEQUENCE</scope>
    <source>
        <strain evidence="1">JIR-001</strain>
    </source>
</reference>
<dbReference type="Proteomes" id="UP000677436">
    <property type="component" value="Chromosome"/>
</dbReference>
<accession>A0A8D5UDM9</accession>
<evidence type="ECO:0000313" key="2">
    <source>
        <dbReference type="Proteomes" id="UP000677436"/>
    </source>
</evidence>
<name>A0A8D5UDM9_9BACL</name>
<evidence type="ECO:0000313" key="1">
    <source>
        <dbReference type="EMBL" id="BCU81327.1"/>
    </source>
</evidence>
<sequence length="88" mass="9869">MILDDRSIKLLKEILMSPGIKISELQGKFALTRQQAYYSLNKINDWLSANHLPVIQKNGQSGVMVDPIVSQMFPGADGCIKYDRLCSL</sequence>
<proteinExistence type="predicted"/>
<dbReference type="AlphaFoldDB" id="A0A8D5UDM9"/>
<keyword evidence="2" id="KW-1185">Reference proteome</keyword>
<protein>
    <submittedName>
        <fullName evidence="1">Uncharacterized protein</fullName>
    </submittedName>
</protein>
<dbReference type="KEGG" id="pabs:JIR001_11100"/>
<dbReference type="RefSeq" id="WP_212774577.1">
    <property type="nucleotide sequence ID" value="NZ_AP024601.1"/>
</dbReference>
<dbReference type="EMBL" id="AP024601">
    <property type="protein sequence ID" value="BCU81327.1"/>
    <property type="molecule type" value="Genomic_DNA"/>
</dbReference>
<organism evidence="1 2">
    <name type="scientific">Polycladomyces abyssicola</name>
    <dbReference type="NCBI Taxonomy" id="1125966"/>
    <lineage>
        <taxon>Bacteria</taxon>
        <taxon>Bacillati</taxon>
        <taxon>Bacillota</taxon>
        <taxon>Bacilli</taxon>
        <taxon>Bacillales</taxon>
        <taxon>Thermoactinomycetaceae</taxon>
        <taxon>Polycladomyces</taxon>
    </lineage>
</organism>
<gene>
    <name evidence="1" type="ORF">JIR001_11100</name>
</gene>